<evidence type="ECO:0008006" key="5">
    <source>
        <dbReference type="Google" id="ProtNLM"/>
    </source>
</evidence>
<dbReference type="Proteomes" id="UP000199585">
    <property type="component" value="Unassembled WGS sequence"/>
</dbReference>
<proteinExistence type="predicted"/>
<sequence>MVDLVANEPAEQGGPVTTPQSDDAIAAVTAMPPPTLPHATATPSPAVPPQPVESTTLGEAEPVKASEPAKVTSEATRPAPTLQAAPAKQRSVFLPLLLGGLVAGGVGYGTAYVQFGPRETVDLTGIQDQLGALQSDVANMPQTDTAQIEGVVTDLSARLEVLDGRVDDRLAAFEAQIADLAAQAPVMDSNVADAAVSQLSDQIAAQQADLDVQRAALEEQIAATRAEAEAIQAQAVDAARDETVRAALARVQGGLETGAPLQEALDDLGGALSDPVPAALTAVAEGAPTLAALQDAYPDASRAGLAAARTAGEAGDNATGVGAFLRNQLNVRSTAPRDGTSADAVMSRAEDALRTGRLNDALAEIATLPQTARTAMADWIALAEGRAAAIDAADQLSATLTAN</sequence>
<feature type="coiled-coil region" evidence="1">
    <location>
        <begin position="207"/>
        <end position="234"/>
    </location>
</feature>
<keyword evidence="1" id="KW-0175">Coiled coil</keyword>
<evidence type="ECO:0000313" key="3">
    <source>
        <dbReference type="EMBL" id="SEN12830.1"/>
    </source>
</evidence>
<dbReference type="STRING" id="245187.SAMN04488003_109121"/>
<accession>A0A1H8E066</accession>
<evidence type="ECO:0000256" key="2">
    <source>
        <dbReference type="SAM" id="MobiDB-lite"/>
    </source>
</evidence>
<keyword evidence="4" id="KW-1185">Reference proteome</keyword>
<dbReference type="AlphaFoldDB" id="A0A1H8E066"/>
<reference evidence="3 4" key="1">
    <citation type="submission" date="2016-10" db="EMBL/GenBank/DDBJ databases">
        <authorList>
            <person name="de Groot N.N."/>
        </authorList>
    </citation>
    <scope>NUCLEOTIDE SEQUENCE [LARGE SCALE GENOMIC DNA]</scope>
    <source>
        <strain evidence="3 4">DSM 16213</strain>
    </source>
</reference>
<feature type="region of interest" description="Disordered" evidence="2">
    <location>
        <begin position="1"/>
        <end position="83"/>
    </location>
</feature>
<evidence type="ECO:0000256" key="1">
    <source>
        <dbReference type="SAM" id="Coils"/>
    </source>
</evidence>
<organism evidence="3 4">
    <name type="scientific">Loktanella fryxellensis</name>
    <dbReference type="NCBI Taxonomy" id="245187"/>
    <lineage>
        <taxon>Bacteria</taxon>
        <taxon>Pseudomonadati</taxon>
        <taxon>Pseudomonadota</taxon>
        <taxon>Alphaproteobacteria</taxon>
        <taxon>Rhodobacterales</taxon>
        <taxon>Roseobacteraceae</taxon>
        <taxon>Loktanella</taxon>
    </lineage>
</organism>
<dbReference type="EMBL" id="FOCI01000009">
    <property type="protein sequence ID" value="SEN12830.1"/>
    <property type="molecule type" value="Genomic_DNA"/>
</dbReference>
<protein>
    <recommendedName>
        <fullName evidence="5">Inner membrane protein</fullName>
    </recommendedName>
</protein>
<gene>
    <name evidence="3" type="ORF">SAMN04488003_109121</name>
</gene>
<name>A0A1H8E066_9RHOB</name>
<evidence type="ECO:0000313" key="4">
    <source>
        <dbReference type="Proteomes" id="UP000199585"/>
    </source>
</evidence>